<feature type="domain" description="Flagellar hook protein FlgE D2" evidence="8">
    <location>
        <begin position="173"/>
        <end position="281"/>
    </location>
</feature>
<dbReference type="SUPFAM" id="SSF117143">
    <property type="entry name" value="Flagellar hook protein flgE"/>
    <property type="match status" value="1"/>
</dbReference>
<dbReference type="Pfam" id="PF00460">
    <property type="entry name" value="Flg_bb_rod"/>
    <property type="match status" value="1"/>
</dbReference>
<dbReference type="EMBL" id="QOHR01000002">
    <property type="protein sequence ID" value="REC58382.1"/>
    <property type="molecule type" value="Genomic_DNA"/>
</dbReference>
<evidence type="ECO:0000259" key="6">
    <source>
        <dbReference type="Pfam" id="PF00460"/>
    </source>
</evidence>
<organism evidence="10 11">
    <name type="scientific">Rhodosalinus sediminis</name>
    <dbReference type="NCBI Taxonomy" id="1940533"/>
    <lineage>
        <taxon>Bacteria</taxon>
        <taxon>Pseudomonadati</taxon>
        <taxon>Pseudomonadota</taxon>
        <taxon>Alphaproteobacteria</taxon>
        <taxon>Rhodobacterales</taxon>
        <taxon>Paracoccaceae</taxon>
        <taxon>Rhodosalinus</taxon>
    </lineage>
</organism>
<dbReference type="RefSeq" id="WP_115978147.1">
    <property type="nucleotide sequence ID" value="NZ_QOHR01000002.1"/>
</dbReference>
<keyword evidence="10" id="KW-0282">Flagellum</keyword>
<evidence type="ECO:0000256" key="4">
    <source>
        <dbReference type="ARBA" id="ARBA00023143"/>
    </source>
</evidence>
<feature type="domain" description="Flagellar basal body rod protein N-terminal" evidence="6">
    <location>
        <begin position="3"/>
        <end position="33"/>
    </location>
</feature>
<sequence length="408" mass="41940">MSMNIALSGLNAARSAISNTSNNIANAETAGYRGARAHFGDLFSSSPFSPVKTQTGNGVELQQIRRSFEQGALENTGNILDMAIEGRGFFTLRDQNGGQIYSRAGAFGMDRDGTIVNNEGLELLTRPVAANGAPLGGGAAQLSPLSIPMKSGTPQATGAADLQVSLPANGPLSTPPFDAADPATYAESTPIEVRGADGTVRDATVYFARTQVPGGGTPDTIYTAHLVVDGTTMTTAAPELTFDADGQMTAPGGPISFTGAGDTIDVDFAGSRLDTGGFAVDRYAHDGRGLDALQGLEVDDQGVIWASYGDQAAQAMGQVALAGFNNEQGLRPLGSASFAATQASGDAMIGGPQTEGLGSLRASALEGSNVDLTEEMVNLISSQRNYQASAKALETSSSLTQTIMNIRS</sequence>
<dbReference type="Pfam" id="PF07559">
    <property type="entry name" value="FlgE_D2"/>
    <property type="match status" value="1"/>
</dbReference>
<dbReference type="Pfam" id="PF06429">
    <property type="entry name" value="Flg_bbr_C"/>
    <property type="match status" value="1"/>
</dbReference>
<dbReference type="InterPro" id="IPR011491">
    <property type="entry name" value="FlgE_D2"/>
</dbReference>
<evidence type="ECO:0000256" key="5">
    <source>
        <dbReference type="RuleBase" id="RU362116"/>
    </source>
</evidence>
<feature type="domain" description="Flagellar basal-body/hook protein C-terminal" evidence="7">
    <location>
        <begin position="363"/>
        <end position="406"/>
    </location>
</feature>
<reference evidence="10 11" key="1">
    <citation type="journal article" date="2017" name="Int. J. Syst. Evol. Microbiol.">
        <title>Rhodosalinus sediminis gen. nov., sp. nov., isolated from marine saltern.</title>
        <authorList>
            <person name="Guo L.Y."/>
            <person name="Ling S.K."/>
            <person name="Li C.M."/>
            <person name="Chen G.J."/>
            <person name="Du Z.J."/>
        </authorList>
    </citation>
    <scope>NUCLEOTIDE SEQUENCE [LARGE SCALE GENOMIC DNA]</scope>
    <source>
        <strain evidence="10 11">WDN1C137</strain>
    </source>
</reference>
<dbReference type="InterPro" id="IPR037058">
    <property type="entry name" value="Falgellar_hook_FlgE_sf"/>
</dbReference>
<dbReference type="GO" id="GO:0071978">
    <property type="term" value="P:bacterial-type flagellum-dependent swarming motility"/>
    <property type="evidence" value="ECO:0007669"/>
    <property type="project" value="TreeGrafter"/>
</dbReference>
<keyword evidence="11" id="KW-1185">Reference proteome</keyword>
<dbReference type="GO" id="GO:0009424">
    <property type="term" value="C:bacterial-type flagellum hook"/>
    <property type="evidence" value="ECO:0007669"/>
    <property type="project" value="TreeGrafter"/>
</dbReference>
<dbReference type="InterPro" id="IPR010930">
    <property type="entry name" value="Flg_bb/hook_C_dom"/>
</dbReference>
<dbReference type="InterPro" id="IPR020013">
    <property type="entry name" value="Flagellar_FlgE/F/G"/>
</dbReference>
<dbReference type="InterPro" id="IPR037925">
    <property type="entry name" value="FlgE/F/G-like"/>
</dbReference>
<dbReference type="PANTHER" id="PTHR30435:SF1">
    <property type="entry name" value="FLAGELLAR HOOK PROTEIN FLGE"/>
    <property type="match status" value="1"/>
</dbReference>
<feature type="domain" description="Flagellar hook protein FlgE/F/G-like D1" evidence="9">
    <location>
        <begin position="83"/>
        <end position="125"/>
    </location>
</feature>
<dbReference type="GO" id="GO:0005829">
    <property type="term" value="C:cytosol"/>
    <property type="evidence" value="ECO:0007669"/>
    <property type="project" value="TreeGrafter"/>
</dbReference>
<comment type="function">
    <text evidence="5">A flexible structure which links the flagellar filament to the drive apparatus in the basal body.</text>
</comment>
<name>A0A3D9BYA8_9RHOB</name>
<dbReference type="Proteomes" id="UP000257131">
    <property type="component" value="Unassembled WGS sequence"/>
</dbReference>
<keyword evidence="4 5" id="KW-0975">Bacterial flagellum</keyword>
<accession>A0A3D9BYA8</accession>
<dbReference type="NCBIfam" id="TIGR03506">
    <property type="entry name" value="FlgEFG_subfam"/>
    <property type="match status" value="1"/>
</dbReference>
<evidence type="ECO:0000259" key="9">
    <source>
        <dbReference type="Pfam" id="PF22692"/>
    </source>
</evidence>
<dbReference type="PANTHER" id="PTHR30435">
    <property type="entry name" value="FLAGELLAR PROTEIN"/>
    <property type="match status" value="1"/>
</dbReference>
<comment type="subcellular location">
    <subcellularLocation>
        <location evidence="1 5">Bacterial flagellum basal body</location>
    </subcellularLocation>
</comment>
<comment type="caution">
    <text evidence="10">The sequence shown here is derived from an EMBL/GenBank/DDBJ whole genome shotgun (WGS) entry which is preliminary data.</text>
</comment>
<gene>
    <name evidence="10" type="ORF">DRV84_02100</name>
</gene>
<evidence type="ECO:0000313" key="10">
    <source>
        <dbReference type="EMBL" id="REC58382.1"/>
    </source>
</evidence>
<dbReference type="GO" id="GO:0009425">
    <property type="term" value="C:bacterial-type flagellum basal body"/>
    <property type="evidence" value="ECO:0007669"/>
    <property type="project" value="UniProtKB-SubCell"/>
</dbReference>
<dbReference type="Gene3D" id="2.60.98.20">
    <property type="entry name" value="Flagellar hook protein FlgE"/>
    <property type="match status" value="1"/>
</dbReference>
<evidence type="ECO:0000256" key="1">
    <source>
        <dbReference type="ARBA" id="ARBA00004117"/>
    </source>
</evidence>
<keyword evidence="10" id="KW-0969">Cilium</keyword>
<comment type="similarity">
    <text evidence="2 5">Belongs to the flagella basal body rod proteins family.</text>
</comment>
<evidence type="ECO:0000313" key="11">
    <source>
        <dbReference type="Proteomes" id="UP000257131"/>
    </source>
</evidence>
<dbReference type="InterPro" id="IPR001444">
    <property type="entry name" value="Flag_bb_rod_N"/>
</dbReference>
<evidence type="ECO:0000259" key="7">
    <source>
        <dbReference type="Pfam" id="PF06429"/>
    </source>
</evidence>
<protein>
    <recommendedName>
        <fullName evidence="3 5">Flagellar hook protein FlgE</fullName>
    </recommendedName>
</protein>
<evidence type="ECO:0000256" key="3">
    <source>
        <dbReference type="ARBA" id="ARBA00019015"/>
    </source>
</evidence>
<proteinExistence type="inferred from homology"/>
<evidence type="ECO:0000259" key="8">
    <source>
        <dbReference type="Pfam" id="PF07559"/>
    </source>
</evidence>
<dbReference type="Pfam" id="PF22692">
    <property type="entry name" value="LlgE_F_G_D1"/>
    <property type="match status" value="1"/>
</dbReference>
<dbReference type="InterPro" id="IPR053967">
    <property type="entry name" value="LlgE_F_G-like_D1"/>
</dbReference>
<evidence type="ECO:0000256" key="2">
    <source>
        <dbReference type="ARBA" id="ARBA00009677"/>
    </source>
</evidence>
<keyword evidence="10" id="KW-0966">Cell projection</keyword>
<dbReference type="AlphaFoldDB" id="A0A3D9BYA8"/>
<dbReference type="OrthoDB" id="8372879at2"/>